<dbReference type="InterPro" id="IPR013783">
    <property type="entry name" value="Ig-like_fold"/>
</dbReference>
<evidence type="ECO:0000313" key="2">
    <source>
        <dbReference type="EMBL" id="MFE3868159.1"/>
    </source>
</evidence>
<proteinExistence type="predicted"/>
<feature type="non-terminal residue" evidence="2">
    <location>
        <position position="1"/>
    </location>
</feature>
<feature type="domain" description="HYR-like" evidence="1">
    <location>
        <begin position="99"/>
        <end position="167"/>
    </location>
</feature>
<evidence type="ECO:0000313" key="3">
    <source>
        <dbReference type="Proteomes" id="UP001600109"/>
    </source>
</evidence>
<comment type="caution">
    <text evidence="2">The sequence shown here is derived from an EMBL/GenBank/DDBJ whole genome shotgun (WGS) entry which is preliminary data.</text>
</comment>
<dbReference type="PANTHER" id="PTHR46343:SF2">
    <property type="entry name" value="SUSHI_VON WILLEBRAND FACTOR TYPE A_EGF_PENTRAXIN DOMAIN-CONTAINING 1"/>
    <property type="match status" value="1"/>
</dbReference>
<reference evidence="2 3" key="1">
    <citation type="submission" date="2024-06" db="EMBL/GenBank/DDBJ databases">
        <title>Flavobacterium spp. isolated from glacier.</title>
        <authorList>
            <person name="Han D."/>
        </authorList>
    </citation>
    <scope>NUCLEOTIDE SEQUENCE [LARGE SCALE GENOMIC DNA]</scope>
    <source>
        <strain evidence="2 3">LS2P90</strain>
    </source>
</reference>
<evidence type="ECO:0000259" key="1">
    <source>
        <dbReference type="Pfam" id="PF23237"/>
    </source>
</evidence>
<dbReference type="PANTHER" id="PTHR46343">
    <property type="entry name" value="HYR DOMAIN-CONTAINING PROTEIN"/>
    <property type="match status" value="1"/>
</dbReference>
<dbReference type="Proteomes" id="UP001600109">
    <property type="component" value="Unassembled WGS sequence"/>
</dbReference>
<dbReference type="InterPro" id="IPR043555">
    <property type="entry name" value="SRPX-like"/>
</dbReference>
<dbReference type="RefSeq" id="WP_379854827.1">
    <property type="nucleotide sequence ID" value="NZ_JBHZPZ010000009.1"/>
</dbReference>
<dbReference type="Pfam" id="PF13585">
    <property type="entry name" value="CHU_C"/>
    <property type="match status" value="1"/>
</dbReference>
<organism evidence="2 3">
    <name type="scientific">Flavobacterium xylosi</name>
    <dbReference type="NCBI Taxonomy" id="3230415"/>
    <lineage>
        <taxon>Bacteria</taxon>
        <taxon>Pseudomonadati</taxon>
        <taxon>Bacteroidota</taxon>
        <taxon>Flavobacteriia</taxon>
        <taxon>Flavobacteriales</taxon>
        <taxon>Flavobacteriaceae</taxon>
        <taxon>Flavobacterium</taxon>
    </lineage>
</organism>
<feature type="domain" description="HYR-like" evidence="1">
    <location>
        <begin position="175"/>
        <end position="246"/>
    </location>
</feature>
<dbReference type="Gene3D" id="2.60.40.10">
    <property type="entry name" value="Immunoglobulins"/>
    <property type="match status" value="4"/>
</dbReference>
<keyword evidence="3" id="KW-1185">Reference proteome</keyword>
<dbReference type="Pfam" id="PF23237">
    <property type="entry name" value="HYR_4C"/>
    <property type="match status" value="4"/>
</dbReference>
<gene>
    <name evidence="2" type="ORF">ACFX5E_08735</name>
</gene>
<accession>A0ABW6HW21</accession>
<sequence length="613" mass="63676">STATQTINVQDTTAPVINALPATATISCSATPEFTQATATDACGSAIELTPVDVTTNGACVGSYSVTRTWTAIDACGNSSTATQTINVQDTTAPVINALPATATISCSATPEFTQATAADACGSTFTLTSADLRTNGTCAGSYSVTRTWTATDACGNSSTATQTINVQDTTAPVINPLPATATISCPATPEFTQATATDECGSTIELTPVDVTTNGACAGSYSVTRTWTATDACGNSSTATQTIKVQDTTAPVINPLPATTTISCPATPEFTQATATDACGSTFTLTPADVKTNGTCAGSYSVTRTWTATDACGNSSTATQTINVQDTTGPTTTTQFSATVNVNCDAIPPIPALVFVDNCSAVVLPQPPFPIVSFIRTQDSYSIVRTWNVADTCGNQSTFTQIVNVSVTNSLVTIPSTACNNGEVTTVNLSSLLPVGTPTTGTWTAVNNAAVLQGDVLTVFGLPITTPENPPYVFEYKIADADCPRTIRVNMTIDDTCGGIVLPCGVVLVHNAFSPNGDGINENFIIDNIDDINCYPTNTVEIYNRWGVLVFDTTDYNNASRVFNGISQGRSTVSQSSGLPTGTYFYILNYTSIDGNGNIQTNKKDGYLYLTK</sequence>
<name>A0ABW6HW21_9FLAO</name>
<feature type="domain" description="HYR-like" evidence="1">
    <location>
        <begin position="20"/>
        <end position="88"/>
    </location>
</feature>
<feature type="domain" description="HYR-like" evidence="1">
    <location>
        <begin position="254"/>
        <end position="325"/>
    </location>
</feature>
<dbReference type="InterPro" id="IPR057078">
    <property type="entry name" value="HYR-4C"/>
</dbReference>
<dbReference type="EMBL" id="JBHZPZ010000009">
    <property type="protein sequence ID" value="MFE3868159.1"/>
    <property type="molecule type" value="Genomic_DNA"/>
</dbReference>
<protein>
    <submittedName>
        <fullName evidence="2">Gliding motility-associated C-terminal domain-containing protein</fullName>
    </submittedName>
</protein>